<evidence type="ECO:0000313" key="4">
    <source>
        <dbReference type="EMBL" id="CAK9022915.1"/>
    </source>
</evidence>
<dbReference type="Gene3D" id="3.40.50.300">
    <property type="entry name" value="P-loop containing nucleotide triphosphate hydrolases"/>
    <property type="match status" value="1"/>
</dbReference>
<dbReference type="Proteomes" id="UP001642484">
    <property type="component" value="Unassembled WGS sequence"/>
</dbReference>
<evidence type="ECO:0000313" key="3">
    <source>
        <dbReference type="EMBL" id="CAK9022471.1"/>
    </source>
</evidence>
<dbReference type="InterPro" id="IPR026983">
    <property type="entry name" value="DHC"/>
</dbReference>
<dbReference type="Gene3D" id="1.10.8.710">
    <property type="match status" value="1"/>
</dbReference>
<dbReference type="InterPro" id="IPR027417">
    <property type="entry name" value="P-loop_NTPase"/>
</dbReference>
<dbReference type="InterPro" id="IPR043157">
    <property type="entry name" value="Dynein_AAA1S"/>
</dbReference>
<evidence type="ECO:0000259" key="2">
    <source>
        <dbReference type="Pfam" id="PF12774"/>
    </source>
</evidence>
<proteinExistence type="predicted"/>
<dbReference type="EMBL" id="CAXAMN010007702">
    <property type="protein sequence ID" value="CAK9022471.1"/>
    <property type="molecule type" value="Genomic_DNA"/>
</dbReference>
<organism evidence="3 5">
    <name type="scientific">Durusdinium trenchii</name>
    <dbReference type="NCBI Taxonomy" id="1381693"/>
    <lineage>
        <taxon>Eukaryota</taxon>
        <taxon>Sar</taxon>
        <taxon>Alveolata</taxon>
        <taxon>Dinophyceae</taxon>
        <taxon>Suessiales</taxon>
        <taxon>Symbiodiniaceae</taxon>
        <taxon>Durusdinium</taxon>
    </lineage>
</organism>
<sequence>MRSALDLVLSVIAQQLMVLFGVGKQSLQATMTQLAFEGTLIVMKPTFNVFITMNPGYAGRAELPDNLAALFRPVAMMVSDHALIGEITFYAYGFTDAKVLAKKMMTTFTLLSEQLSSFHYDYGMPAVKSTIEMCGKLK</sequence>
<keyword evidence="5" id="KW-1185">Reference proteome</keyword>
<reference evidence="3 5" key="1">
    <citation type="submission" date="2024-02" db="EMBL/GenBank/DDBJ databases">
        <authorList>
            <person name="Chen Y."/>
            <person name="Shah S."/>
            <person name="Dougan E. K."/>
            <person name="Thang M."/>
            <person name="Chan C."/>
        </authorList>
    </citation>
    <scope>NUCLEOTIDE SEQUENCE [LARGE SCALE GENOMIC DNA]</scope>
</reference>
<dbReference type="PANTHER" id="PTHR45703:SF36">
    <property type="entry name" value="DYNEIN HEAVY CHAIN, CYTOPLASMIC"/>
    <property type="match status" value="1"/>
</dbReference>
<comment type="caution">
    <text evidence="3">The sequence shown here is derived from an EMBL/GenBank/DDBJ whole genome shotgun (WGS) entry which is preliminary data.</text>
</comment>
<feature type="signal peptide" evidence="1">
    <location>
        <begin position="1"/>
        <end position="21"/>
    </location>
</feature>
<keyword evidence="1" id="KW-0732">Signal</keyword>
<dbReference type="EMBL" id="CAXAMN010007781">
    <property type="protein sequence ID" value="CAK9022915.1"/>
    <property type="molecule type" value="Genomic_DNA"/>
</dbReference>
<protein>
    <recommendedName>
        <fullName evidence="2">Dynein heavy chain hydrolytic ATP-binding dynein motor region domain-containing protein</fullName>
    </recommendedName>
</protein>
<dbReference type="Pfam" id="PF12774">
    <property type="entry name" value="AAA_6"/>
    <property type="match status" value="1"/>
</dbReference>
<name>A0ABP0K6R3_9DINO</name>
<dbReference type="PANTHER" id="PTHR45703">
    <property type="entry name" value="DYNEIN HEAVY CHAIN"/>
    <property type="match status" value="1"/>
</dbReference>
<accession>A0ABP0K6R3</accession>
<evidence type="ECO:0000313" key="5">
    <source>
        <dbReference type="Proteomes" id="UP001642484"/>
    </source>
</evidence>
<feature type="domain" description="Dynein heavy chain hydrolytic ATP-binding dynein motor region" evidence="2">
    <location>
        <begin position="8"/>
        <end position="138"/>
    </location>
</feature>
<evidence type="ECO:0000256" key="1">
    <source>
        <dbReference type="SAM" id="SignalP"/>
    </source>
</evidence>
<dbReference type="InterPro" id="IPR035699">
    <property type="entry name" value="AAA_6"/>
</dbReference>
<gene>
    <name evidence="3" type="ORF">CCMP2556_LOCUS14848</name>
    <name evidence="4" type="ORF">CCMP2556_LOCUS15038</name>
</gene>
<feature type="chain" id="PRO_5045029212" description="Dynein heavy chain hydrolytic ATP-binding dynein motor region domain-containing protein" evidence="1">
    <location>
        <begin position="22"/>
        <end position="138"/>
    </location>
</feature>